<dbReference type="Gene3D" id="3.20.20.80">
    <property type="entry name" value="Glycosidases"/>
    <property type="match status" value="1"/>
</dbReference>
<reference evidence="1" key="1">
    <citation type="submission" date="2022-03" db="EMBL/GenBank/DDBJ databases">
        <title>Draft Genome Sequence of Firmicute Strain S0AB, a Heterotrophic Iron/Sulfur-Oxidizing Extreme Acidophile.</title>
        <authorList>
            <person name="Vergara E."/>
            <person name="Pakostova E."/>
            <person name="Johnson D.B."/>
            <person name="Holmes D.S."/>
        </authorList>
    </citation>
    <scope>NUCLEOTIDE SEQUENCE</scope>
    <source>
        <strain evidence="1">S0AB</strain>
    </source>
</reference>
<evidence type="ECO:0000313" key="2">
    <source>
        <dbReference type="Proteomes" id="UP001139263"/>
    </source>
</evidence>
<accession>A0A9X1VES3</accession>
<dbReference type="EMBL" id="JALBUF010000026">
    <property type="protein sequence ID" value="MCI0184783.1"/>
    <property type="molecule type" value="Genomic_DNA"/>
</dbReference>
<sequence>MYYGSDSNTGEAFYNSSTARAPLDFYIGELGFGTSSNQSACGGEAAFNTQAAETVAQKGNPVPVWGYWFLMGPKADPNYNGTTTQAYDWGVAQGKAAAKSWESNLNVYGYTIFADVETYVPSGCTAPTNMGWLTAQTSTDYSLNQEVWKGYCVGVSAVSTEFIAGVYCSPGNWSTLMNNMSLTNVPIWTSESDIVSNSCPTSMSGAEGFGGGVLYFWQFSSLVDGDYDVAINYPG</sequence>
<dbReference type="Proteomes" id="UP001139263">
    <property type="component" value="Unassembled WGS sequence"/>
</dbReference>
<protein>
    <submittedName>
        <fullName evidence="1">Uncharacterized protein</fullName>
    </submittedName>
</protein>
<organism evidence="1 2">
    <name type="scientific">Sulfoacidibacillus ferrooxidans</name>
    <dbReference type="NCBI Taxonomy" id="2005001"/>
    <lineage>
        <taxon>Bacteria</taxon>
        <taxon>Bacillati</taxon>
        <taxon>Bacillota</taxon>
        <taxon>Bacilli</taxon>
        <taxon>Bacillales</taxon>
        <taxon>Alicyclobacillaceae</taxon>
        <taxon>Sulfoacidibacillus</taxon>
    </lineage>
</organism>
<dbReference type="AlphaFoldDB" id="A0A9X1VES3"/>
<comment type="caution">
    <text evidence="1">The sequence shown here is derived from an EMBL/GenBank/DDBJ whole genome shotgun (WGS) entry which is preliminary data.</text>
</comment>
<keyword evidence="2" id="KW-1185">Reference proteome</keyword>
<name>A0A9X1VES3_9BACL</name>
<evidence type="ECO:0000313" key="1">
    <source>
        <dbReference type="EMBL" id="MCI0184783.1"/>
    </source>
</evidence>
<gene>
    <name evidence="1" type="ORF">MM817_03080</name>
</gene>
<proteinExistence type="predicted"/>
<dbReference type="RefSeq" id="WP_241716730.1">
    <property type="nucleotide sequence ID" value="NZ_JALBUF010000026.1"/>
</dbReference>